<dbReference type="GO" id="GO:0005524">
    <property type="term" value="F:ATP binding"/>
    <property type="evidence" value="ECO:0007669"/>
    <property type="project" value="InterPro"/>
</dbReference>
<reference evidence="2 3" key="1">
    <citation type="submission" date="2019-03" db="EMBL/GenBank/DDBJ databases">
        <title>Genomic Encyclopedia of Type Strains, Phase IV (KMG-IV): sequencing the most valuable type-strain genomes for metagenomic binning, comparative biology and taxonomic classification.</title>
        <authorList>
            <person name="Goeker M."/>
        </authorList>
    </citation>
    <scope>NUCLEOTIDE SEQUENCE [LARGE SCALE GENOMIC DNA]</scope>
    <source>
        <strain evidence="2 3">DSM 15505</strain>
    </source>
</reference>
<accession>A0A4R7K3I6</accession>
<evidence type="ECO:0000259" key="1">
    <source>
        <dbReference type="SMART" id="SM00382"/>
    </source>
</evidence>
<feature type="domain" description="AAA+ ATPase" evidence="1">
    <location>
        <begin position="30"/>
        <end position="172"/>
    </location>
</feature>
<sequence length="373" mass="42043">MTTTAAPEQIKQILTHQVALLDGQPELAHELPPVMLWGPPGVGKSTLVRDVCHEQGIQFIDIRLSQREPVDLRGLPVPKDDHVDWLIAGEWPRDPESRGIILFDELTAADRSMQVAAYEMILDRRLGDLYSLPDKWLVVGAGNRSEDHAVSHTISSALANRFCHLELEPELETWCQWASRQGLHPDVIAFLRFRPECFFSMEGELERGWPSPRSWTRVAQSLINGASRLPEESLSLMVQGLVGQGAGTEFLAFRRQSSDLPDIEAMLLGRAEPRFPERADQRYAFATALPQYLWQGPKEQQPQRVDGFFRISEAMTSDFATLAMLDAMDGPNASSRERRAETLLGHRRFAQWSQQHGAVFSRHVNLNTDGYPA</sequence>
<evidence type="ECO:0000313" key="2">
    <source>
        <dbReference type="EMBL" id="TDT44563.1"/>
    </source>
</evidence>
<dbReference type="SMART" id="SM00382">
    <property type="entry name" value="AAA"/>
    <property type="match status" value="1"/>
</dbReference>
<dbReference type="EMBL" id="SOAX01000001">
    <property type="protein sequence ID" value="TDT44563.1"/>
    <property type="molecule type" value="Genomic_DNA"/>
</dbReference>
<dbReference type="GO" id="GO:0016887">
    <property type="term" value="F:ATP hydrolysis activity"/>
    <property type="evidence" value="ECO:0007669"/>
    <property type="project" value="InterPro"/>
</dbReference>
<gene>
    <name evidence="2" type="ORF">DES49_0674</name>
</gene>
<dbReference type="AlphaFoldDB" id="A0A4R7K3I6"/>
<dbReference type="InterPro" id="IPR027417">
    <property type="entry name" value="P-loop_NTPase"/>
</dbReference>
<keyword evidence="3" id="KW-1185">Reference proteome</keyword>
<dbReference type="InterPro" id="IPR003593">
    <property type="entry name" value="AAA+_ATPase"/>
</dbReference>
<dbReference type="RefSeq" id="WP_133734935.1">
    <property type="nucleotide sequence ID" value="NZ_SOAX01000001.1"/>
</dbReference>
<dbReference type="OrthoDB" id="9808317at2"/>
<dbReference type="InterPro" id="IPR003959">
    <property type="entry name" value="ATPase_AAA_core"/>
</dbReference>
<dbReference type="Proteomes" id="UP000295830">
    <property type="component" value="Unassembled WGS sequence"/>
</dbReference>
<comment type="caution">
    <text evidence="2">The sequence shown here is derived from an EMBL/GenBank/DDBJ whole genome shotgun (WGS) entry which is preliminary data.</text>
</comment>
<dbReference type="Gene3D" id="3.40.50.300">
    <property type="entry name" value="P-loop containing nucleotide triphosphate hydrolases"/>
    <property type="match status" value="1"/>
</dbReference>
<name>A0A4R7K3I6_9GAMM</name>
<dbReference type="Pfam" id="PF00004">
    <property type="entry name" value="AAA"/>
    <property type="match status" value="1"/>
</dbReference>
<proteinExistence type="predicted"/>
<evidence type="ECO:0000313" key="3">
    <source>
        <dbReference type="Proteomes" id="UP000295830"/>
    </source>
</evidence>
<protein>
    <submittedName>
        <fullName evidence="2">ATPase family protein associated with various cellular activities (AAA)</fullName>
    </submittedName>
</protein>
<dbReference type="SUPFAM" id="SSF52540">
    <property type="entry name" value="P-loop containing nucleoside triphosphate hydrolases"/>
    <property type="match status" value="1"/>
</dbReference>
<dbReference type="CDD" id="cd00009">
    <property type="entry name" value="AAA"/>
    <property type="match status" value="1"/>
</dbReference>
<organism evidence="2 3">
    <name type="scientific">Halospina denitrificans</name>
    <dbReference type="NCBI Taxonomy" id="332522"/>
    <lineage>
        <taxon>Bacteria</taxon>
        <taxon>Pseudomonadati</taxon>
        <taxon>Pseudomonadota</taxon>
        <taxon>Gammaproteobacteria</taxon>
        <taxon>Halospina</taxon>
    </lineage>
</organism>